<feature type="domain" description="PKD" evidence="1">
    <location>
        <begin position="2145"/>
        <end position="2192"/>
    </location>
</feature>
<evidence type="ECO:0000259" key="1">
    <source>
        <dbReference type="PROSITE" id="PS50093"/>
    </source>
</evidence>
<dbReference type="InterPro" id="IPR000601">
    <property type="entry name" value="PKD_dom"/>
</dbReference>
<evidence type="ECO:0000313" key="2">
    <source>
        <dbReference type="EMBL" id="GGH76888.1"/>
    </source>
</evidence>
<dbReference type="SMART" id="SM00089">
    <property type="entry name" value="PKD"/>
    <property type="match status" value="1"/>
</dbReference>
<dbReference type="InterPro" id="IPR013783">
    <property type="entry name" value="Ig-like_fold"/>
</dbReference>
<dbReference type="InterPro" id="IPR006626">
    <property type="entry name" value="PbH1"/>
</dbReference>
<dbReference type="SMART" id="SM00710">
    <property type="entry name" value="PbH1"/>
    <property type="match status" value="13"/>
</dbReference>
<dbReference type="Proteomes" id="UP000627292">
    <property type="component" value="Unassembled WGS sequence"/>
</dbReference>
<dbReference type="InterPro" id="IPR022409">
    <property type="entry name" value="PKD/Chitinase_dom"/>
</dbReference>
<dbReference type="CDD" id="cd00146">
    <property type="entry name" value="PKD"/>
    <property type="match status" value="1"/>
</dbReference>
<dbReference type="EMBL" id="BMIB01000004">
    <property type="protein sequence ID" value="GGH76888.1"/>
    <property type="molecule type" value="Genomic_DNA"/>
</dbReference>
<dbReference type="SUPFAM" id="SSF49299">
    <property type="entry name" value="PKD domain"/>
    <property type="match status" value="1"/>
</dbReference>
<dbReference type="Pfam" id="PF13585">
    <property type="entry name" value="CHU_C"/>
    <property type="match status" value="1"/>
</dbReference>
<name>A0A917J177_9BACT</name>
<dbReference type="InterPro" id="IPR035986">
    <property type="entry name" value="PKD_dom_sf"/>
</dbReference>
<dbReference type="InterPro" id="IPR026341">
    <property type="entry name" value="T9SS_type_B"/>
</dbReference>
<dbReference type="Pfam" id="PF19081">
    <property type="entry name" value="Ig_7"/>
    <property type="match status" value="1"/>
</dbReference>
<gene>
    <name evidence="2" type="ORF">GCM10011379_42410</name>
</gene>
<proteinExistence type="predicted"/>
<dbReference type="InterPro" id="IPR035234">
    <property type="entry name" value="IgGFc-bd_N"/>
</dbReference>
<organism evidence="2 3">
    <name type="scientific">Filimonas zeae</name>
    <dbReference type="NCBI Taxonomy" id="1737353"/>
    <lineage>
        <taxon>Bacteria</taxon>
        <taxon>Pseudomonadati</taxon>
        <taxon>Bacteroidota</taxon>
        <taxon>Chitinophagia</taxon>
        <taxon>Chitinophagales</taxon>
        <taxon>Chitinophagaceae</taxon>
        <taxon>Filimonas</taxon>
    </lineage>
</organism>
<sequence length="2454" mass="261011">MWAQVDYSIGKAEGYNPARGTFLAPYPCPLQDFAEGHRAQYLYLASELTALGMRSGEINAIRFRVFSTNSAGVTENMVVKLGGTVNTALQYDKWENVTGAVTNAIGNYQAVTGINTLNLATPFIWNGTDNIVVEICNGDVASSATTVTTNTVNPSVYYSANYDFIGSHTFYGNNLPGGTACGIKDTADRGIGNLRPDITFSWSPAVVCTGGFTPAAAVSSVSSVCGAETVSLSWTGEPAKGMTYQWQSSSDNAVWADIAAASSFLYTTTQPATTWYRLKITCINGGSTTQYSSSVKVNTPDLLQGTFTIDNAVAASDPAAKIFKTFTDAFGYIKCGIKGPVVFNVVNNPTPYTEQLVIPAISGTSAVNTVTVNGNNAVITAVSSNDVQRAVIKLDGADHIILNNLVVKAAGNTASQYGYGIHLLNNADSNTVKGCTITVDAVLTSSNYAGIVVNGGHSFVSGSANGFCDDNLFEANTIEGGYYGIAVIGIAATPVKRNKFINNSIKNFYYYGIYVYGGTLQTEIEGNDLSRPGRPASSTSVYGIAVEQANMAAKVSGNRIHNFFDQEASTINDFYGISFSNADADAGVEHVVSNNLIYNIISNGTIYGIRNFGSNFVNYYHNTISITDAGSVSAEPAYGLFLDFAASALEVKNNIFAMARGGAGMKYSIYFDEQTIAMYTFDYNDYFLADHPTTLMGYFDGKEIATLAAWRTATAQDEHSFNEDPGFTDAAAGNFTPTSAIVNDKGTAVPVLKDIVAANRSTTKPDVGAYEFALPACGTNFRPGEAFSSVGVITCPDKSMLLNLKSNDVGLGLTYQWESASALTGTWSSVSTALQYPAYTVKTSNTNMYYRAAVSCNGGTPLYSVPVQVTVGGVFQAGTYTIDKTKPSDPAGTKNFNSFGEAVAALSCGIGGPVVFNVKQNIYTEQFRINQIAGTSKTNTITFQSETGNAADVILQYTPASVNNNYVVLLDSATHINFKNLTIRSLADANVGRMVVLANTAAEDSIVGCKFDGANVASIITYMDPVSSAGIYGINLKGGSLVIAGNIFRKASRGVYLQGLSATVLSRNNIIERNTFDSVYHQYIYAANASGIKVNKNTIPVNTALSAASFNQGVYAIYLSNCDSAYEVNDNNITLQNNAGYIYGIRIAGNNATEAVRGQVRNNTVIGLTGLKSLTHGVNLSDYSYTDVINNEVSIASTVAGTSNSVYAAALVTTNGRGVNVYNNSLLNTSAAAGIYNVALFVDHQYFSSGGFTNFNNNVFANAGGGPAIFYNYTPEHVKTDYNLLYSAGNVLVKKGPTGGAFNADYASIAAWRNAYYTEINSIVYKPAFTSNSNLQPLASDANSWALQGRGTQLSGNNVDKNGNARSVTLTGGVPDIGAYEFLPTVAPPALVATPAVPAPGITQVFSMGSDTVTRITWAADAAVPAAVTLKRYSGVLPEGLVATEKSLYYYISAEVTGGSTYKFNVQQHFINPWQNNLQVKSLIKLGKTNVAGEWGASSTSVIDSVSNIIKDSAQTFLGKHTGMTDGKMPEKPVYTTTLDSSNLGTRFWAPYGLSRDAILANGQQMKFVLAAQKTTEVTVSVMGTPYSRTYTVPAGGVVTTDEVPKSGVYDACLRVEGLSDRGILIESKEPISATANLVAGLDETKGLLLPAGSYGKSYITLGARQFSGYSNETMSTSWVNVIADHDNTVVEIVPGGNTKGGQKAGVPFRVTLNRGQVYQILGAFVTQHYTPDNLDQYSYECADLTGTSVTAVPNDKGDCYAIAVFAGSAGTGIQCQENFNGADSYLFQQSYPNQAWGKYYLTAPFATRNSKNEHLFNIFRVMVKDPSTVVKRNGVVMSGMKANYYEFVSRDPEYIEADKPVMVGQYMTYFTSCGNDEYVSPGSAENMIYLTPLGHGLKSTTFYRRTGAVNYITAIVPTGALGSLKIDGAATFDSTYAHPQKPGYSVVMKSWASANGVSVISCDTAFTANVHMPYNMGHCYNVGFRIPRVGIDTSGLKNTHNLSAVPDTYTCVNAPFKPKVYLSVPATTLVWEFSKTTGFNLTADVVQNNPVPVEKVEIGYTDYYVYVPDQDLKISSTGSYTIPVKAGYSEAASSCASQVSGEVKILVTAAPVVDFTTAYNGCLNTAAEFTSTVAASNGAVADRWKWSFGDNTTSAMQHASKKWDNAGTYQVLLEAITSDGCLNTAAKEIKVHALPVVEAEEDSLGACAGNQVIFKVKAPEPDVIYSWFDVPATGTAFATGASYIATVAGTRLYYIGASQNGCVTDDRVKVTAYIIPDVAAPLVTADVPGVYSLGFTWAAVPNATGYVVSTDGGLSWHVPSSGSTGTTHVVTGLQPRQTVTILVKGIGGCKENVSAAVSSTTLSDKVFVPNSFSPNGDGKNDVLMVYGSAIKELKFMVFTQWGQKVFETAVTGSGWDGLYNGKPLPSGVYVYVCSAILTTGQEINKKGSINLIR</sequence>
<dbReference type="RefSeq" id="WP_188956106.1">
    <property type="nucleotide sequence ID" value="NZ_BMIB01000004.1"/>
</dbReference>
<evidence type="ECO:0000313" key="3">
    <source>
        <dbReference type="Proteomes" id="UP000627292"/>
    </source>
</evidence>
<dbReference type="Pfam" id="PF17517">
    <property type="entry name" value="IgGFc_binding"/>
    <property type="match status" value="1"/>
</dbReference>
<protein>
    <recommendedName>
        <fullName evidence="1">PKD domain-containing protein</fullName>
    </recommendedName>
</protein>
<comment type="caution">
    <text evidence="2">The sequence shown here is derived from an EMBL/GenBank/DDBJ whole genome shotgun (WGS) entry which is preliminary data.</text>
</comment>
<dbReference type="Gene3D" id="2.60.40.10">
    <property type="entry name" value="Immunoglobulins"/>
    <property type="match status" value="1"/>
</dbReference>
<accession>A0A917J177</accession>
<keyword evidence="3" id="KW-1185">Reference proteome</keyword>
<dbReference type="PROSITE" id="PS50093">
    <property type="entry name" value="PKD"/>
    <property type="match status" value="1"/>
</dbReference>
<dbReference type="Gene3D" id="2.160.20.10">
    <property type="entry name" value="Single-stranded right-handed beta-helix, Pectin lyase-like"/>
    <property type="match status" value="2"/>
</dbReference>
<dbReference type="InterPro" id="IPR044023">
    <property type="entry name" value="Ig_7"/>
</dbReference>
<dbReference type="InterPro" id="IPR011050">
    <property type="entry name" value="Pectin_lyase_fold/virulence"/>
</dbReference>
<reference evidence="2" key="2">
    <citation type="submission" date="2020-09" db="EMBL/GenBank/DDBJ databases">
        <authorList>
            <person name="Sun Q."/>
            <person name="Zhou Y."/>
        </authorList>
    </citation>
    <scope>NUCLEOTIDE SEQUENCE</scope>
    <source>
        <strain evidence="2">CGMCC 1.15290</strain>
    </source>
</reference>
<reference evidence="2" key="1">
    <citation type="journal article" date="2014" name="Int. J. Syst. Evol. Microbiol.">
        <title>Complete genome sequence of Corynebacterium casei LMG S-19264T (=DSM 44701T), isolated from a smear-ripened cheese.</title>
        <authorList>
            <consortium name="US DOE Joint Genome Institute (JGI-PGF)"/>
            <person name="Walter F."/>
            <person name="Albersmeier A."/>
            <person name="Kalinowski J."/>
            <person name="Ruckert C."/>
        </authorList>
    </citation>
    <scope>NUCLEOTIDE SEQUENCE</scope>
    <source>
        <strain evidence="2">CGMCC 1.15290</strain>
    </source>
</reference>
<dbReference type="InterPro" id="IPR012334">
    <property type="entry name" value="Pectin_lyas_fold"/>
</dbReference>
<dbReference type="NCBIfam" id="TIGR04131">
    <property type="entry name" value="Bac_Flav_CTERM"/>
    <property type="match status" value="1"/>
</dbReference>
<dbReference type="SUPFAM" id="SSF51126">
    <property type="entry name" value="Pectin lyase-like"/>
    <property type="match status" value="2"/>
</dbReference>
<dbReference type="Pfam" id="PF18911">
    <property type="entry name" value="PKD_4"/>
    <property type="match status" value="1"/>
</dbReference>